<dbReference type="eggNOG" id="ENOG502QQ28">
    <property type="taxonomic scope" value="Eukaryota"/>
</dbReference>
<dbReference type="HOGENOM" id="CLU_1312630_0_0_1"/>
<evidence type="ECO:0000256" key="2">
    <source>
        <dbReference type="ARBA" id="ARBA00010391"/>
    </source>
</evidence>
<name>H2Y978_CIOSA</name>
<comment type="similarity">
    <text evidence="2">Belongs to the Integrator subunit 10 family.</text>
</comment>
<dbReference type="PRINTS" id="PR02106">
    <property type="entry name" value="INTSUBUNIT10"/>
</dbReference>
<reference evidence="6" key="2">
    <citation type="submission" date="2025-08" db="UniProtKB">
        <authorList>
            <consortium name="Ensembl"/>
        </authorList>
    </citation>
    <scope>IDENTIFICATION</scope>
</reference>
<protein>
    <recommendedName>
        <fullName evidence="3">Integrator complex subunit 10</fullName>
    </recommendedName>
</protein>
<dbReference type="PANTHER" id="PTHR16055:SF2">
    <property type="entry name" value="INTEGRATOR COMPLEX SUBUNIT 10"/>
    <property type="match status" value="1"/>
</dbReference>
<keyword evidence="4" id="KW-0539">Nucleus</keyword>
<dbReference type="PANTHER" id="PTHR16055">
    <property type="entry name" value="INTEGRATOR COMPLEX SUBUNIT 10"/>
    <property type="match status" value="1"/>
</dbReference>
<dbReference type="STRING" id="51511.ENSCSAVP00000001876"/>
<dbReference type="GO" id="GO:0032039">
    <property type="term" value="C:integrator complex"/>
    <property type="evidence" value="ECO:0007669"/>
    <property type="project" value="InterPro"/>
</dbReference>
<dbReference type="GO" id="GO:0016180">
    <property type="term" value="P:snRNA processing"/>
    <property type="evidence" value="ECO:0007669"/>
    <property type="project" value="InterPro"/>
</dbReference>
<reference evidence="6" key="3">
    <citation type="submission" date="2025-09" db="UniProtKB">
        <authorList>
            <consortium name="Ensembl"/>
        </authorList>
    </citation>
    <scope>IDENTIFICATION</scope>
</reference>
<evidence type="ECO:0000313" key="7">
    <source>
        <dbReference type="Proteomes" id="UP000007875"/>
    </source>
</evidence>
<reference evidence="7" key="1">
    <citation type="submission" date="2003-08" db="EMBL/GenBank/DDBJ databases">
        <authorList>
            <person name="Birren B."/>
            <person name="Nusbaum C."/>
            <person name="Abebe A."/>
            <person name="Abouelleil A."/>
            <person name="Adekoya E."/>
            <person name="Ait-zahra M."/>
            <person name="Allen N."/>
            <person name="Allen T."/>
            <person name="An P."/>
            <person name="Anderson M."/>
            <person name="Anderson S."/>
            <person name="Arachchi H."/>
            <person name="Armbruster J."/>
            <person name="Bachantsang P."/>
            <person name="Baldwin J."/>
            <person name="Barry A."/>
            <person name="Bayul T."/>
            <person name="Blitshsteyn B."/>
            <person name="Bloom T."/>
            <person name="Blye J."/>
            <person name="Boguslavskiy L."/>
            <person name="Borowsky M."/>
            <person name="Boukhgalter B."/>
            <person name="Brunache A."/>
            <person name="Butler J."/>
            <person name="Calixte N."/>
            <person name="Calvo S."/>
            <person name="Camarata J."/>
            <person name="Campo K."/>
            <person name="Chang J."/>
            <person name="Cheshatsang Y."/>
            <person name="Citroen M."/>
            <person name="Collymore A."/>
            <person name="Considine T."/>
            <person name="Cook A."/>
            <person name="Cooke P."/>
            <person name="Corum B."/>
            <person name="Cuomo C."/>
            <person name="David R."/>
            <person name="Dawoe T."/>
            <person name="Degray S."/>
            <person name="Dodge S."/>
            <person name="Dooley K."/>
            <person name="Dorje P."/>
            <person name="Dorjee K."/>
            <person name="Dorris L."/>
            <person name="Duffey N."/>
            <person name="Dupes A."/>
            <person name="Elkins T."/>
            <person name="Engels R."/>
            <person name="Erickson J."/>
            <person name="Farina A."/>
            <person name="Faro S."/>
            <person name="Ferreira P."/>
            <person name="Fischer H."/>
            <person name="Fitzgerald M."/>
            <person name="Foley K."/>
            <person name="Gage D."/>
            <person name="Galagan J."/>
            <person name="Gearin G."/>
            <person name="Gnerre S."/>
            <person name="Gnirke A."/>
            <person name="Goyette A."/>
            <person name="Graham J."/>
            <person name="Grandbois E."/>
            <person name="Gyaltsen K."/>
            <person name="Hafez N."/>
            <person name="Hagopian D."/>
            <person name="Hagos B."/>
            <person name="Hall J."/>
            <person name="Hatcher B."/>
            <person name="Heller A."/>
            <person name="Higgins H."/>
            <person name="Honan T."/>
            <person name="Horn A."/>
            <person name="Houde N."/>
            <person name="Hughes L."/>
            <person name="Hulme W."/>
            <person name="Husby E."/>
            <person name="Iliev I."/>
            <person name="Jaffe D."/>
            <person name="Jones C."/>
            <person name="Kamal M."/>
            <person name="Kamat A."/>
            <person name="Kamvysselis M."/>
            <person name="Karlsson E."/>
            <person name="Kells C."/>
            <person name="Kieu A."/>
            <person name="Kisner P."/>
            <person name="Kodira C."/>
            <person name="Kulbokas E."/>
            <person name="Labutti K."/>
            <person name="Lama D."/>
            <person name="Landers T."/>
            <person name="Leger J."/>
            <person name="Levine S."/>
            <person name="Lewis D."/>
            <person name="Lewis T."/>
            <person name="Lindblad-toh K."/>
            <person name="Liu X."/>
            <person name="Lokyitsang T."/>
            <person name="Lokyitsang Y."/>
            <person name="Lucien O."/>
            <person name="Lui A."/>
            <person name="Ma L.J."/>
            <person name="Mabbitt R."/>
            <person name="Macdonald J."/>
            <person name="Maclean C."/>
            <person name="Major J."/>
            <person name="Manning J."/>
            <person name="Marabella R."/>
            <person name="Maru K."/>
            <person name="Matthews C."/>
            <person name="Mauceli E."/>
            <person name="Mccarthy M."/>
            <person name="Mcdonough S."/>
            <person name="Mcghee T."/>
            <person name="Meldrim J."/>
            <person name="Meneus L."/>
            <person name="Mesirov J."/>
            <person name="Mihalev A."/>
            <person name="Mihova T."/>
            <person name="Mikkelsen T."/>
            <person name="Mlenga V."/>
            <person name="Moru K."/>
            <person name="Mozes J."/>
            <person name="Mulrain L."/>
            <person name="Munson G."/>
            <person name="Naylor J."/>
            <person name="Newes C."/>
            <person name="Nguyen C."/>
            <person name="Nguyen N."/>
            <person name="Nguyen T."/>
            <person name="Nicol R."/>
            <person name="Nielsen C."/>
            <person name="Nizzari M."/>
            <person name="Norbu C."/>
            <person name="Norbu N."/>
            <person name="O'donnell P."/>
            <person name="Okoawo O."/>
            <person name="O'leary S."/>
            <person name="Omotosho B."/>
            <person name="O'neill K."/>
            <person name="Osman S."/>
            <person name="Parker S."/>
            <person name="Perrin D."/>
            <person name="Phunkhang P."/>
            <person name="Piqani B."/>
            <person name="Purcell S."/>
            <person name="Rachupka T."/>
            <person name="Ramasamy U."/>
            <person name="Rameau R."/>
            <person name="Ray V."/>
            <person name="Raymond C."/>
            <person name="Retta R."/>
            <person name="Richardson S."/>
            <person name="Rise C."/>
            <person name="Rodriguez J."/>
            <person name="Rogers J."/>
            <person name="Rogov P."/>
            <person name="Rutman M."/>
            <person name="Schupbach R."/>
            <person name="Seaman C."/>
            <person name="Settipalli S."/>
            <person name="Sharpe T."/>
            <person name="Sheridan J."/>
            <person name="Sherpa N."/>
            <person name="Shi J."/>
            <person name="Smirnov S."/>
            <person name="Smith C."/>
            <person name="Sougnez C."/>
            <person name="Spencer B."/>
            <person name="Stalker J."/>
            <person name="Stange-thomann N."/>
            <person name="Stavropoulos S."/>
            <person name="Stetson K."/>
            <person name="Stone C."/>
            <person name="Stone S."/>
            <person name="Stubbs M."/>
            <person name="Talamas J."/>
            <person name="Tchuinga P."/>
            <person name="Tenzing P."/>
            <person name="Tesfaye S."/>
            <person name="Theodore J."/>
            <person name="Thoulutsang Y."/>
            <person name="Topham K."/>
            <person name="Towey S."/>
            <person name="Tsamla T."/>
            <person name="Tsomo N."/>
            <person name="Vallee D."/>
            <person name="Vassiliev H."/>
            <person name="Venkataraman V."/>
            <person name="Vinson J."/>
            <person name="Vo A."/>
            <person name="Wade C."/>
            <person name="Wang S."/>
            <person name="Wangchuk T."/>
            <person name="Wangdi T."/>
            <person name="Whittaker C."/>
            <person name="Wilkinson J."/>
            <person name="Wu Y."/>
            <person name="Wyman D."/>
            <person name="Yadav S."/>
            <person name="Yang S."/>
            <person name="Yang X."/>
            <person name="Yeager S."/>
            <person name="Yee E."/>
            <person name="Young G."/>
            <person name="Zainoun J."/>
            <person name="Zembeck L."/>
            <person name="Zimmer A."/>
            <person name="Zody M."/>
            <person name="Lander E."/>
        </authorList>
    </citation>
    <scope>NUCLEOTIDE SEQUENCE [LARGE SCALE GENOMIC DNA]</scope>
</reference>
<dbReference type="GeneTree" id="ENSGT00390000010950"/>
<dbReference type="AlphaFoldDB" id="H2Y978"/>
<evidence type="ECO:0000313" key="6">
    <source>
        <dbReference type="Ensembl" id="ENSCSAVP00000001876.1"/>
    </source>
</evidence>
<evidence type="ECO:0000256" key="4">
    <source>
        <dbReference type="ARBA" id="ARBA00023242"/>
    </source>
</evidence>
<proteinExistence type="inferred from homology"/>
<evidence type="ECO:0000256" key="3">
    <source>
        <dbReference type="ARBA" id="ARBA00016811"/>
    </source>
</evidence>
<dbReference type="Ensembl" id="ENSCSAVT00000001909.1">
    <property type="protein sequence ID" value="ENSCSAVP00000001876.1"/>
    <property type="gene ID" value="ENSCSAVG00000001098.1"/>
</dbReference>
<comment type="subcellular location">
    <subcellularLocation>
        <location evidence="1">Nucleus</location>
    </subcellularLocation>
</comment>
<dbReference type="InterPro" id="IPR026164">
    <property type="entry name" value="Int_cplx_su10"/>
</dbReference>
<dbReference type="Pfam" id="PF21045">
    <property type="entry name" value="INT10"/>
    <property type="match status" value="1"/>
</dbReference>
<evidence type="ECO:0000256" key="1">
    <source>
        <dbReference type="ARBA" id="ARBA00004123"/>
    </source>
</evidence>
<dbReference type="OMA" id="TEFYATY"/>
<sequence length="210" mass="24584">MNNATEEQWFLNESRKYVQSDIFQARSWLLTAKCMFPLSFDVQLREYQLELSNKNSEDCAKALNEIFRDFPSETKLWEEIELLIEAVEKSDDATREEIFGKLPSLTQQQMIISSAERRVNITQYCRLIILLMKKFPETTSEYGVSLAEKLVETEKRDSDSTPVNHCRKLLVREVLPAICRSGNVGVSHRHFYKWLQKSTEFYATYFSTPT</sequence>
<dbReference type="Proteomes" id="UP000007875">
    <property type="component" value="Unassembled WGS sequence"/>
</dbReference>
<keyword evidence="7" id="KW-1185">Reference proteome</keyword>
<comment type="subunit">
    <text evidence="5">Component of the Integrator complex, composed of core subunits INTS1, INTS2, INTS3, INTS4, INTS5, INTS6, INTS7, INTS8, INTS9/RC74, INTS10, INTS11/CPSF3L, INTS12, INTS13, INTS14 and INTS15. The core complex associates with protein phosphatase 2A subunits PPP2CA and PPP2R1A, to form the Integrator-PP2A (INTAC) complex. INTS10 is part of the tail subcomplex, composed of INTS10, INTS13, INTS14 and INTS15.</text>
</comment>
<evidence type="ECO:0000256" key="5">
    <source>
        <dbReference type="ARBA" id="ARBA00062419"/>
    </source>
</evidence>
<dbReference type="InParanoid" id="H2Y978"/>
<accession>H2Y978</accession>
<organism evidence="6 7">
    <name type="scientific">Ciona savignyi</name>
    <name type="common">Pacific transparent sea squirt</name>
    <dbReference type="NCBI Taxonomy" id="51511"/>
    <lineage>
        <taxon>Eukaryota</taxon>
        <taxon>Metazoa</taxon>
        <taxon>Chordata</taxon>
        <taxon>Tunicata</taxon>
        <taxon>Ascidiacea</taxon>
        <taxon>Phlebobranchia</taxon>
        <taxon>Cionidae</taxon>
        <taxon>Ciona</taxon>
    </lineage>
</organism>